<dbReference type="Proteomes" id="UP000095237">
    <property type="component" value="Unassembled WGS sequence"/>
</dbReference>
<name>A0A1E5IFR0_ENDTX</name>
<dbReference type="AlphaFoldDB" id="A0A1E5IFR0"/>
<sequence>MPKSFAAENFAAGSGNKIAFRAGGVVETGWYGGRCIFSEKIIKSIYAGVLDCKCRGLCTCARL</sequence>
<protein>
    <submittedName>
        <fullName evidence="1">Uncharacterized protein</fullName>
    </submittedName>
</protein>
<proteinExistence type="predicted"/>
<accession>A0A1E5IFR0</accession>
<comment type="caution">
    <text evidence="1">The sequence shown here is derived from an EMBL/GenBank/DDBJ whole genome shotgun (WGS) entry which is preliminary data.</text>
</comment>
<evidence type="ECO:0000313" key="1">
    <source>
        <dbReference type="EMBL" id="OEG69336.1"/>
    </source>
</evidence>
<organism evidence="1 2">
    <name type="scientific">Endomicrobium trichonymphae</name>
    <dbReference type="NCBI Taxonomy" id="1408204"/>
    <lineage>
        <taxon>Bacteria</taxon>
        <taxon>Pseudomonadati</taxon>
        <taxon>Elusimicrobiota</taxon>
        <taxon>Endomicrobiia</taxon>
        <taxon>Endomicrobiales</taxon>
        <taxon>Endomicrobiaceae</taxon>
        <taxon>Candidatus Endomicrobiellum</taxon>
    </lineage>
</organism>
<evidence type="ECO:0000313" key="2">
    <source>
        <dbReference type="Proteomes" id="UP000095237"/>
    </source>
</evidence>
<gene>
    <name evidence="1" type="ORF">ATZ36_02220</name>
</gene>
<dbReference type="EMBL" id="LNVX01000759">
    <property type="protein sequence ID" value="OEG69336.1"/>
    <property type="molecule type" value="Genomic_DNA"/>
</dbReference>
<keyword evidence="2" id="KW-1185">Reference proteome</keyword>
<reference evidence="1 2" key="1">
    <citation type="submission" date="2015-11" db="EMBL/GenBank/DDBJ databases">
        <title>Evidence for parallel genomic evolution in an endosymbiosis of termite gut flagellates.</title>
        <authorList>
            <person name="Zheng H."/>
        </authorList>
    </citation>
    <scope>NUCLEOTIDE SEQUENCE [LARGE SCALE GENOMIC DNA]</scope>
    <source>
        <strain evidence="1 2">CET450</strain>
    </source>
</reference>